<dbReference type="InterPro" id="IPR029058">
    <property type="entry name" value="AB_hydrolase_fold"/>
</dbReference>
<dbReference type="InterPro" id="IPR051321">
    <property type="entry name" value="PHA/PHB_synthase"/>
</dbReference>
<sequence length="379" mass="40275">MTQKPEDRPGFAEMSALFWPAATGAALTTAWFDAWHREFSFAAAAAGMMARPPPDWASPNRVALDLATMELRDFSAPAPAPDPRAEAVPVLIAAPHAGNSPTLVDLAPGQSLVQVLLEAGLQRVLVTDWKTATHPMRDLGIDAYLADLDMAVDGLGGQVNLVGICQGGWMSAMYAALFPGKVRSLVLAGAPIDTAAGAGRPGMLASSLPLGVYRQLVGMGQGRMSGRYLMESWKTLHPGHYLGRMLELHRDFAAHGDLARSDAFQRWIDAALDLPGRYYLQVIEELFQQNQLARGCFAGLGRTLSLGDVMCPVWLLAGEADDIAPAAQVLAAAALLGTPEAEIVQQSLPADHLGLFIGAPALQEAWPAIARWIADKGGA</sequence>
<organism evidence="1 2">
    <name type="scientific">Frigidibacter albus</name>
    <dbReference type="NCBI Taxonomy" id="1465486"/>
    <lineage>
        <taxon>Bacteria</taxon>
        <taxon>Pseudomonadati</taxon>
        <taxon>Pseudomonadota</taxon>
        <taxon>Alphaproteobacteria</taxon>
        <taxon>Rhodobacterales</taxon>
        <taxon>Paracoccaceae</taxon>
        <taxon>Frigidibacter</taxon>
    </lineage>
</organism>
<evidence type="ECO:0000313" key="2">
    <source>
        <dbReference type="Proteomes" id="UP000477083"/>
    </source>
</evidence>
<dbReference type="AlphaFoldDB" id="A0A6L8VP20"/>
<dbReference type="RefSeq" id="WP_161348270.1">
    <property type="nucleotide sequence ID" value="NZ_BMGW01000012.1"/>
</dbReference>
<gene>
    <name evidence="1" type="ORF">GS660_17490</name>
</gene>
<dbReference type="PANTHER" id="PTHR36837">
    <property type="entry name" value="POLY(3-HYDROXYALKANOATE) POLYMERASE SUBUNIT PHAC"/>
    <property type="match status" value="1"/>
</dbReference>
<dbReference type="OrthoDB" id="9767934at2"/>
<keyword evidence="1" id="KW-0378">Hydrolase</keyword>
<comment type="caution">
    <text evidence="1">The sequence shown here is derived from an EMBL/GenBank/DDBJ whole genome shotgun (WGS) entry which is preliminary data.</text>
</comment>
<dbReference type="Gene3D" id="3.40.50.1820">
    <property type="entry name" value="alpha/beta hydrolase"/>
    <property type="match status" value="1"/>
</dbReference>
<accession>A0A6L8VP20</accession>
<dbReference type="InterPro" id="IPR024501">
    <property type="entry name" value="DUF3141"/>
</dbReference>
<reference evidence="1 2" key="1">
    <citation type="submission" date="2020-01" db="EMBL/GenBank/DDBJ databases">
        <title>Frigidibacter albus SP32T (=CGMCC 1.13995T).</title>
        <authorList>
            <person name="Liao X."/>
        </authorList>
    </citation>
    <scope>NUCLEOTIDE SEQUENCE [LARGE SCALE GENOMIC DNA]</scope>
    <source>
        <strain evidence="1 2">SP32</strain>
    </source>
</reference>
<dbReference type="SUPFAM" id="SSF53474">
    <property type="entry name" value="alpha/beta-Hydrolases"/>
    <property type="match status" value="1"/>
</dbReference>
<name>A0A6L8VP20_9RHOB</name>
<dbReference type="Pfam" id="PF11339">
    <property type="entry name" value="DUF3141"/>
    <property type="match status" value="1"/>
</dbReference>
<dbReference type="EMBL" id="WWNR01000012">
    <property type="protein sequence ID" value="MZQ90890.1"/>
    <property type="molecule type" value="Genomic_DNA"/>
</dbReference>
<dbReference type="GO" id="GO:0016787">
    <property type="term" value="F:hydrolase activity"/>
    <property type="evidence" value="ECO:0007669"/>
    <property type="project" value="UniProtKB-KW"/>
</dbReference>
<evidence type="ECO:0000313" key="1">
    <source>
        <dbReference type="EMBL" id="MZQ90890.1"/>
    </source>
</evidence>
<protein>
    <submittedName>
        <fullName evidence="1">Alpha/beta fold hydrolase</fullName>
    </submittedName>
</protein>
<keyword evidence="2" id="KW-1185">Reference proteome</keyword>
<proteinExistence type="predicted"/>
<dbReference type="PANTHER" id="PTHR36837:SF2">
    <property type="entry name" value="POLY(3-HYDROXYALKANOATE) POLYMERASE SUBUNIT PHAC"/>
    <property type="match status" value="1"/>
</dbReference>
<dbReference type="Proteomes" id="UP000477083">
    <property type="component" value="Unassembled WGS sequence"/>
</dbReference>